<dbReference type="OrthoDB" id="7437325at2759"/>
<protein>
    <submittedName>
        <fullName evidence="1">Uncharacterized protein</fullName>
    </submittedName>
</protein>
<evidence type="ECO:0000313" key="2">
    <source>
        <dbReference type="Proteomes" id="UP000838878"/>
    </source>
</evidence>
<gene>
    <name evidence="1" type="ORF">BINO364_LOCUS15160</name>
</gene>
<name>A0A8J9VNJ9_9NEOP</name>
<proteinExistence type="predicted"/>
<sequence>MAIEANKNIYASCAHIKRVKPDARVTEEIAKDIGQNYRTLPTFEKGLFDYIYMDHYSLERNELLKCRWLKYKKHIEERVFAPFQFPCIRDLHFYNGCIRFLPAESIYRYPEHRMKLKPGPGVDFRGQMPIPQELLMKRGRIEKENGIKLTKSKKNT</sequence>
<dbReference type="EMBL" id="OV170228">
    <property type="protein sequence ID" value="CAH0730145.1"/>
    <property type="molecule type" value="Genomic_DNA"/>
</dbReference>
<accession>A0A8J9VNJ9</accession>
<feature type="non-terminal residue" evidence="1">
    <location>
        <position position="156"/>
    </location>
</feature>
<organism evidence="1 2">
    <name type="scientific">Brenthis ino</name>
    <name type="common">lesser marbled fritillary</name>
    <dbReference type="NCBI Taxonomy" id="405034"/>
    <lineage>
        <taxon>Eukaryota</taxon>
        <taxon>Metazoa</taxon>
        <taxon>Ecdysozoa</taxon>
        <taxon>Arthropoda</taxon>
        <taxon>Hexapoda</taxon>
        <taxon>Insecta</taxon>
        <taxon>Pterygota</taxon>
        <taxon>Neoptera</taxon>
        <taxon>Endopterygota</taxon>
        <taxon>Lepidoptera</taxon>
        <taxon>Glossata</taxon>
        <taxon>Ditrysia</taxon>
        <taxon>Papilionoidea</taxon>
        <taxon>Nymphalidae</taxon>
        <taxon>Heliconiinae</taxon>
        <taxon>Argynnini</taxon>
        <taxon>Brenthis</taxon>
    </lineage>
</organism>
<keyword evidence="2" id="KW-1185">Reference proteome</keyword>
<dbReference type="AlphaFoldDB" id="A0A8J9VNJ9"/>
<reference evidence="1" key="1">
    <citation type="submission" date="2021-12" db="EMBL/GenBank/DDBJ databases">
        <authorList>
            <person name="Martin H S."/>
        </authorList>
    </citation>
    <scope>NUCLEOTIDE SEQUENCE</scope>
</reference>
<evidence type="ECO:0000313" key="1">
    <source>
        <dbReference type="EMBL" id="CAH0730145.1"/>
    </source>
</evidence>
<dbReference type="Proteomes" id="UP000838878">
    <property type="component" value="Chromosome 8"/>
</dbReference>